<dbReference type="PANTHER" id="PTHR43072:SF23">
    <property type="entry name" value="UPF0039 PROTEIN C11D3.02C"/>
    <property type="match status" value="1"/>
</dbReference>
<accession>A0ABP8YKB2</accession>
<dbReference type="Pfam" id="PF00583">
    <property type="entry name" value="Acetyltransf_1"/>
    <property type="match status" value="1"/>
</dbReference>
<reference evidence="7" key="1">
    <citation type="journal article" date="2019" name="Int. J. Syst. Evol. Microbiol.">
        <title>The Global Catalogue of Microorganisms (GCM) 10K type strain sequencing project: providing services to taxonomists for standard genome sequencing and annotation.</title>
        <authorList>
            <consortium name="The Broad Institute Genomics Platform"/>
            <consortium name="The Broad Institute Genome Sequencing Center for Infectious Disease"/>
            <person name="Wu L."/>
            <person name="Ma J."/>
        </authorList>
    </citation>
    <scope>NUCLEOTIDE SEQUENCE [LARGE SCALE GENOMIC DNA]</scope>
    <source>
        <strain evidence="7">JCM 18532</strain>
    </source>
</reference>
<name>A0ABP8YKB2_9ACTN</name>
<proteinExistence type="predicted"/>
<keyword evidence="1" id="KW-0808">Transferase</keyword>
<gene>
    <name evidence="6" type="ORF">GCM10023350_15300</name>
</gene>
<evidence type="ECO:0000313" key="6">
    <source>
        <dbReference type="EMBL" id="GAA4732786.1"/>
    </source>
</evidence>
<dbReference type="InterPro" id="IPR016181">
    <property type="entry name" value="Acyl_CoA_acyltransferase"/>
</dbReference>
<feature type="compositionally biased region" description="Polar residues" evidence="3">
    <location>
        <begin position="1"/>
        <end position="15"/>
    </location>
</feature>
<dbReference type="CDD" id="cd00090">
    <property type="entry name" value="HTH_ARSR"/>
    <property type="match status" value="1"/>
</dbReference>
<dbReference type="PANTHER" id="PTHR43072">
    <property type="entry name" value="N-ACETYLTRANSFERASE"/>
    <property type="match status" value="1"/>
</dbReference>
<dbReference type="Proteomes" id="UP001499882">
    <property type="component" value="Unassembled WGS sequence"/>
</dbReference>
<dbReference type="InterPro" id="IPR036388">
    <property type="entry name" value="WH-like_DNA-bd_sf"/>
</dbReference>
<dbReference type="InterPro" id="IPR036390">
    <property type="entry name" value="WH_DNA-bd_sf"/>
</dbReference>
<dbReference type="InterPro" id="IPR001845">
    <property type="entry name" value="HTH_ArsR_DNA-bd_dom"/>
</dbReference>
<dbReference type="CDD" id="cd04301">
    <property type="entry name" value="NAT_SF"/>
    <property type="match status" value="1"/>
</dbReference>
<dbReference type="SMART" id="SM00418">
    <property type="entry name" value="HTH_ARSR"/>
    <property type="match status" value="1"/>
</dbReference>
<dbReference type="Gene3D" id="3.40.630.30">
    <property type="match status" value="1"/>
</dbReference>
<feature type="domain" description="HTH arsR-type" evidence="4">
    <location>
        <begin position="51"/>
        <end position="154"/>
    </location>
</feature>
<dbReference type="PROSITE" id="PS51186">
    <property type="entry name" value="GNAT"/>
    <property type="match status" value="1"/>
</dbReference>
<evidence type="ECO:0000256" key="3">
    <source>
        <dbReference type="SAM" id="MobiDB-lite"/>
    </source>
</evidence>
<dbReference type="NCBIfam" id="NF033788">
    <property type="entry name" value="HTH_metalloreg"/>
    <property type="match status" value="1"/>
</dbReference>
<organism evidence="6 7">
    <name type="scientific">Nocardioides endophyticus</name>
    <dbReference type="NCBI Taxonomy" id="1353775"/>
    <lineage>
        <taxon>Bacteria</taxon>
        <taxon>Bacillati</taxon>
        <taxon>Actinomycetota</taxon>
        <taxon>Actinomycetes</taxon>
        <taxon>Propionibacteriales</taxon>
        <taxon>Nocardioidaceae</taxon>
        <taxon>Nocardioides</taxon>
    </lineage>
</organism>
<dbReference type="SUPFAM" id="SSF55729">
    <property type="entry name" value="Acyl-CoA N-acyltransferases (Nat)"/>
    <property type="match status" value="1"/>
</dbReference>
<protein>
    <recommendedName>
        <fullName evidence="8">Metalloregulator ArsR/SmtB family transcription factor</fullName>
    </recommendedName>
</protein>
<evidence type="ECO:0000256" key="2">
    <source>
        <dbReference type="ARBA" id="ARBA00023315"/>
    </source>
</evidence>
<feature type="domain" description="N-acetyltransferase" evidence="5">
    <location>
        <begin position="161"/>
        <end position="314"/>
    </location>
</feature>
<dbReference type="PROSITE" id="PS50987">
    <property type="entry name" value="HTH_ARSR_2"/>
    <property type="match status" value="1"/>
</dbReference>
<evidence type="ECO:0000259" key="4">
    <source>
        <dbReference type="PROSITE" id="PS50987"/>
    </source>
</evidence>
<evidence type="ECO:0000259" key="5">
    <source>
        <dbReference type="PROSITE" id="PS51186"/>
    </source>
</evidence>
<keyword evidence="7" id="KW-1185">Reference proteome</keyword>
<dbReference type="Gene3D" id="1.10.10.10">
    <property type="entry name" value="Winged helix-like DNA-binding domain superfamily/Winged helix DNA-binding domain"/>
    <property type="match status" value="1"/>
</dbReference>
<feature type="region of interest" description="Disordered" evidence="3">
    <location>
        <begin position="1"/>
        <end position="20"/>
    </location>
</feature>
<dbReference type="SUPFAM" id="SSF46785">
    <property type="entry name" value="Winged helix' DNA-binding domain"/>
    <property type="match status" value="1"/>
</dbReference>
<evidence type="ECO:0000313" key="7">
    <source>
        <dbReference type="Proteomes" id="UP001499882"/>
    </source>
</evidence>
<dbReference type="Pfam" id="PF01022">
    <property type="entry name" value="HTH_5"/>
    <property type="match status" value="1"/>
</dbReference>
<dbReference type="EMBL" id="BAABKN010000009">
    <property type="protein sequence ID" value="GAA4732786.1"/>
    <property type="molecule type" value="Genomic_DNA"/>
</dbReference>
<dbReference type="InterPro" id="IPR000182">
    <property type="entry name" value="GNAT_dom"/>
</dbReference>
<dbReference type="InterPro" id="IPR011991">
    <property type="entry name" value="ArsR-like_HTH"/>
</dbReference>
<dbReference type="PRINTS" id="PR00778">
    <property type="entry name" value="HTHARSR"/>
</dbReference>
<comment type="caution">
    <text evidence="6">The sequence shown here is derived from an EMBL/GenBank/DDBJ whole genome shotgun (WGS) entry which is preliminary data.</text>
</comment>
<keyword evidence="2" id="KW-0012">Acyltransferase</keyword>
<sequence>MRMSVSTTHEATGTSEAPARTALPVLTDAAACADASCAPSTALPTGQPAALADDLASTYAEWFATLSDPTRVRLLHAVSTAPTGHLRVGDLATELGISQSTASHHVRKLADVGFVAVDKVGTSSVVSVNPACCTGLPHAADVVMGTLAAVPCCPEDLPVDVTTRAMTDADLPLVRDIYAEGIATRNATFETEVPSLAVLAEKWLPGHRWVSERDGNVVGWTAVSPISQRECYAGVGETSVYVTESARGAGVGKALLFRQVTEADAGGLWTLQTSIFPENRASIALHHSAGYRTLAVRPRIAKLDGEWRDTVFLERRSEND</sequence>
<evidence type="ECO:0000256" key="1">
    <source>
        <dbReference type="ARBA" id="ARBA00022679"/>
    </source>
</evidence>
<evidence type="ECO:0008006" key="8">
    <source>
        <dbReference type="Google" id="ProtNLM"/>
    </source>
</evidence>